<name>A0A915D6H0_9BILA</name>
<reference evidence="2" key="1">
    <citation type="submission" date="2022-11" db="UniProtKB">
        <authorList>
            <consortium name="WormBaseParasite"/>
        </authorList>
    </citation>
    <scope>IDENTIFICATION</scope>
</reference>
<dbReference type="WBParaSite" id="jg16554">
    <property type="protein sequence ID" value="jg16554"/>
    <property type="gene ID" value="jg16554"/>
</dbReference>
<dbReference type="AlphaFoldDB" id="A0A915D6H0"/>
<sequence length="151" mass="17374">MEQNWGKCEVWKMWVEKEHSLSALYIFFGCVAVSLKFRGYSSGWVVVLNTDPCIILPRREEKRRRILGYWVKKFGAAVDVAGGCAIGIGRINSSCPHCPQFSFCVLLLVTHPEEILLHHFLLQELLFSSGWWSVGWMDRGFYGCPFLRITN</sequence>
<evidence type="ECO:0000313" key="1">
    <source>
        <dbReference type="Proteomes" id="UP000887574"/>
    </source>
</evidence>
<dbReference type="Proteomes" id="UP000887574">
    <property type="component" value="Unplaced"/>
</dbReference>
<evidence type="ECO:0000313" key="2">
    <source>
        <dbReference type="WBParaSite" id="jg16554"/>
    </source>
</evidence>
<organism evidence="1 2">
    <name type="scientific">Ditylenchus dipsaci</name>
    <dbReference type="NCBI Taxonomy" id="166011"/>
    <lineage>
        <taxon>Eukaryota</taxon>
        <taxon>Metazoa</taxon>
        <taxon>Ecdysozoa</taxon>
        <taxon>Nematoda</taxon>
        <taxon>Chromadorea</taxon>
        <taxon>Rhabditida</taxon>
        <taxon>Tylenchina</taxon>
        <taxon>Tylenchomorpha</taxon>
        <taxon>Sphaerularioidea</taxon>
        <taxon>Anguinidae</taxon>
        <taxon>Anguininae</taxon>
        <taxon>Ditylenchus</taxon>
    </lineage>
</organism>
<keyword evidence="1" id="KW-1185">Reference proteome</keyword>
<accession>A0A915D6H0</accession>
<proteinExistence type="predicted"/>
<dbReference type="PROSITE" id="PS51257">
    <property type="entry name" value="PROKAR_LIPOPROTEIN"/>
    <property type="match status" value="1"/>
</dbReference>
<protein>
    <submittedName>
        <fullName evidence="2">Uncharacterized protein</fullName>
    </submittedName>
</protein>